<protein>
    <recommendedName>
        <fullName evidence="4">DUF3575 domain-containing protein</fullName>
    </recommendedName>
</protein>
<name>A0A1H9L5N1_9BACT</name>
<proteinExistence type="predicted"/>
<evidence type="ECO:0000313" key="3">
    <source>
        <dbReference type="Proteomes" id="UP000199021"/>
    </source>
</evidence>
<dbReference type="EMBL" id="FOFB01000023">
    <property type="protein sequence ID" value="SER06782.1"/>
    <property type="molecule type" value="Genomic_DNA"/>
</dbReference>
<feature type="signal peptide" evidence="1">
    <location>
        <begin position="1"/>
        <end position="19"/>
    </location>
</feature>
<keyword evidence="1" id="KW-0732">Signal</keyword>
<reference evidence="3" key="1">
    <citation type="submission" date="2016-10" db="EMBL/GenBank/DDBJ databases">
        <authorList>
            <person name="Varghese N."/>
            <person name="Submissions S."/>
        </authorList>
    </citation>
    <scope>NUCLEOTIDE SEQUENCE [LARGE SCALE GENOMIC DNA]</scope>
    <source>
        <strain evidence="3">DSM 24740</strain>
    </source>
</reference>
<evidence type="ECO:0000256" key="1">
    <source>
        <dbReference type="SAM" id="SignalP"/>
    </source>
</evidence>
<dbReference type="InParanoid" id="A0A1H9L5N1"/>
<evidence type="ECO:0008006" key="4">
    <source>
        <dbReference type="Google" id="ProtNLM"/>
    </source>
</evidence>
<keyword evidence="3" id="KW-1185">Reference proteome</keyword>
<organism evidence="2 3">
    <name type="scientific">Neolewinella agarilytica</name>
    <dbReference type="NCBI Taxonomy" id="478744"/>
    <lineage>
        <taxon>Bacteria</taxon>
        <taxon>Pseudomonadati</taxon>
        <taxon>Bacteroidota</taxon>
        <taxon>Saprospiria</taxon>
        <taxon>Saprospirales</taxon>
        <taxon>Lewinellaceae</taxon>
        <taxon>Neolewinella</taxon>
    </lineage>
</organism>
<accession>A0A1H9L5N1</accession>
<dbReference type="AlphaFoldDB" id="A0A1H9L5N1"/>
<dbReference type="Pfam" id="PF12099">
    <property type="entry name" value="DUF3575"/>
    <property type="match status" value="1"/>
</dbReference>
<dbReference type="Proteomes" id="UP000199021">
    <property type="component" value="Unassembled WGS sequence"/>
</dbReference>
<sequence length="178" mass="18886">MRILSFSLFCLLLSAPAFAQIDAKLNLGSAIFGGLNVSADIAIADNMSIAPGFGIATTKVTLEGDKYNFKVVRFVPEYRYYFNPDYGADRFFVGAYGKLAALSAGEADGYRIDGTKGTLGLLVGNKWIAQSGFVFELNFGLGTGGVFPGADGDAPFIAAIDALSKVDVRLGIVAGWRF</sequence>
<feature type="chain" id="PRO_5011474774" description="DUF3575 domain-containing protein" evidence="1">
    <location>
        <begin position="20"/>
        <end position="178"/>
    </location>
</feature>
<dbReference type="InterPro" id="IPR021958">
    <property type="entry name" value="DUF3575"/>
</dbReference>
<gene>
    <name evidence="2" type="ORF">SAMN05444359_12314</name>
</gene>
<evidence type="ECO:0000313" key="2">
    <source>
        <dbReference type="EMBL" id="SER06782.1"/>
    </source>
</evidence>
<dbReference type="RefSeq" id="WP_175489452.1">
    <property type="nucleotide sequence ID" value="NZ_FOFB01000023.1"/>
</dbReference>